<evidence type="ECO:0000313" key="12">
    <source>
        <dbReference type="Proteomes" id="UP000028878"/>
    </source>
</evidence>
<feature type="region of interest" description="Disordered" evidence="7">
    <location>
        <begin position="222"/>
        <end position="250"/>
    </location>
</feature>
<dbReference type="PANTHER" id="PTHR32309:SF13">
    <property type="entry name" value="FERRIC ENTEROBACTIN TRANSPORT PROTEIN FEPE"/>
    <property type="match status" value="1"/>
</dbReference>
<keyword evidence="6" id="KW-0175">Coiled coil</keyword>
<dbReference type="InterPro" id="IPR003856">
    <property type="entry name" value="LPS_length_determ_N"/>
</dbReference>
<proteinExistence type="predicted"/>
<dbReference type="Proteomes" id="UP000028878">
    <property type="component" value="Unassembled WGS sequence"/>
</dbReference>
<evidence type="ECO:0000256" key="3">
    <source>
        <dbReference type="ARBA" id="ARBA00022692"/>
    </source>
</evidence>
<evidence type="ECO:0000256" key="8">
    <source>
        <dbReference type="SAM" id="Phobius"/>
    </source>
</evidence>
<feature type="transmembrane region" description="Helical" evidence="8">
    <location>
        <begin position="12"/>
        <end position="35"/>
    </location>
</feature>
<keyword evidence="12" id="KW-1185">Reference proteome</keyword>
<dbReference type="GO" id="GO:0004713">
    <property type="term" value="F:protein tyrosine kinase activity"/>
    <property type="evidence" value="ECO:0007669"/>
    <property type="project" value="TreeGrafter"/>
</dbReference>
<protein>
    <recommendedName>
        <fullName evidence="13">Chain length determinant protein EpsF</fullName>
    </recommendedName>
</protein>
<dbReference type="Pfam" id="PF13807">
    <property type="entry name" value="GNVR"/>
    <property type="match status" value="1"/>
</dbReference>
<evidence type="ECO:0000313" key="11">
    <source>
        <dbReference type="EMBL" id="CDN88272.1"/>
    </source>
</evidence>
<evidence type="ECO:0008006" key="13">
    <source>
        <dbReference type="Google" id="ProtNLM"/>
    </source>
</evidence>
<keyword evidence="5 8" id="KW-0472">Membrane</keyword>
<dbReference type="Pfam" id="PF02706">
    <property type="entry name" value="Wzz"/>
    <property type="match status" value="1"/>
</dbReference>
<reference evidence="12" key="1">
    <citation type="submission" date="2014-11" db="EMBL/GenBank/DDBJ databases">
        <title>Draft genome sequence of Hydrogenophaga intermedia S1.</title>
        <authorList>
            <person name="Gan H.M."/>
            <person name="Chew T.H."/>
            <person name="Stolz A."/>
        </authorList>
    </citation>
    <scope>NUCLEOTIDE SEQUENCE [LARGE SCALE GENOMIC DNA]</scope>
    <source>
        <strain evidence="12">S1</strain>
    </source>
</reference>
<gene>
    <name evidence="11" type="ORF">BN948_02705</name>
</gene>
<comment type="subcellular location">
    <subcellularLocation>
        <location evidence="1">Cell membrane</location>
        <topology evidence="1">Multi-pass membrane protein</topology>
    </subcellularLocation>
</comment>
<dbReference type="RefSeq" id="WP_009518445.1">
    <property type="nucleotide sequence ID" value="NZ_CCAE010000021.1"/>
</dbReference>
<keyword evidence="3 8" id="KW-0812">Transmembrane</keyword>
<evidence type="ECO:0000259" key="10">
    <source>
        <dbReference type="Pfam" id="PF13807"/>
    </source>
</evidence>
<dbReference type="PANTHER" id="PTHR32309">
    <property type="entry name" value="TYROSINE-PROTEIN KINASE"/>
    <property type="match status" value="1"/>
</dbReference>
<evidence type="ECO:0000256" key="4">
    <source>
        <dbReference type="ARBA" id="ARBA00022989"/>
    </source>
</evidence>
<name>A0A1L1PDY7_HYDIT</name>
<sequence>MTPHQFFLILRARWLVLLLTFVAVVGTTAVVSFMADKQYTATASVVLDVKSPDPVSGMMLAGLMAPGYMATQVDIIKSDRVAKRVVRNLRMDSSAAIQAQWAEATGSRGSLIDWLAELLKRNLDVKPSRESNVINIEYIGTDPKFAAAVANAFAQAYVDVNLDLRTEPARQYAGFFDEQTRGARERLERAQRALSDYQQRHGITSTDERLDFETAKLNETSSQLTAIQAATTDSQSKRQHRDGDSISEVMQSPLINGLKADIARQEAKLTEASVNLGANHPQHQRMQTELNALREQLRSETDRITGSITTTYEVNRQREAQLRAALQEQKTRVLELNQQRDEMAVLRREIESAQRLFDTLSQRASQSTLESQASQTNISVLNPAVPPTEPSGPRTRLNVAIAIFLGGLLGVLLATALEFARRRVRSIDDLSALGDLPLLGQVGSARGMIRPLRFGLGKGATA</sequence>
<accession>A0A1L1PDY7</accession>
<dbReference type="InterPro" id="IPR017468">
    <property type="entry name" value="Chain_len_reg_EpsF"/>
</dbReference>
<keyword evidence="2" id="KW-1003">Cell membrane</keyword>
<feature type="coiled-coil region" evidence="6">
    <location>
        <begin position="255"/>
        <end position="363"/>
    </location>
</feature>
<feature type="compositionally biased region" description="Polar residues" evidence="7">
    <location>
        <begin position="222"/>
        <end position="234"/>
    </location>
</feature>
<evidence type="ECO:0000256" key="1">
    <source>
        <dbReference type="ARBA" id="ARBA00004651"/>
    </source>
</evidence>
<feature type="domain" description="Polysaccharide chain length determinant N-terminal" evidence="9">
    <location>
        <begin position="8"/>
        <end position="89"/>
    </location>
</feature>
<dbReference type="EMBL" id="CCAE010000021">
    <property type="protein sequence ID" value="CDN88272.1"/>
    <property type="molecule type" value="Genomic_DNA"/>
</dbReference>
<feature type="transmembrane region" description="Helical" evidence="8">
    <location>
        <begin position="397"/>
        <end position="417"/>
    </location>
</feature>
<keyword evidence="4 8" id="KW-1133">Transmembrane helix</keyword>
<dbReference type="NCBIfam" id="TIGR03017">
    <property type="entry name" value="EpsF"/>
    <property type="match status" value="1"/>
</dbReference>
<evidence type="ECO:0000256" key="5">
    <source>
        <dbReference type="ARBA" id="ARBA00023136"/>
    </source>
</evidence>
<organism evidence="11 12">
    <name type="scientific">Hydrogenophaga intermedia</name>
    <dbReference type="NCBI Taxonomy" id="65786"/>
    <lineage>
        <taxon>Bacteria</taxon>
        <taxon>Pseudomonadati</taxon>
        <taxon>Pseudomonadota</taxon>
        <taxon>Betaproteobacteria</taxon>
        <taxon>Burkholderiales</taxon>
        <taxon>Comamonadaceae</taxon>
        <taxon>Hydrogenophaga</taxon>
    </lineage>
</organism>
<evidence type="ECO:0000256" key="2">
    <source>
        <dbReference type="ARBA" id="ARBA00022475"/>
    </source>
</evidence>
<evidence type="ECO:0000259" key="9">
    <source>
        <dbReference type="Pfam" id="PF02706"/>
    </source>
</evidence>
<dbReference type="InterPro" id="IPR050445">
    <property type="entry name" value="Bact_polysacc_biosynth/exp"/>
</dbReference>
<evidence type="ECO:0000256" key="6">
    <source>
        <dbReference type="SAM" id="Coils"/>
    </source>
</evidence>
<dbReference type="GO" id="GO:0005886">
    <property type="term" value="C:plasma membrane"/>
    <property type="evidence" value="ECO:0007669"/>
    <property type="project" value="UniProtKB-SubCell"/>
</dbReference>
<feature type="domain" description="Tyrosine-protein kinase G-rich" evidence="10">
    <location>
        <begin position="345"/>
        <end position="415"/>
    </location>
</feature>
<dbReference type="InterPro" id="IPR032807">
    <property type="entry name" value="GNVR"/>
</dbReference>
<dbReference type="AlphaFoldDB" id="A0A1L1PDY7"/>
<evidence type="ECO:0000256" key="7">
    <source>
        <dbReference type="SAM" id="MobiDB-lite"/>
    </source>
</evidence>